<evidence type="ECO:0000256" key="1">
    <source>
        <dbReference type="ARBA" id="ARBA00004123"/>
    </source>
</evidence>
<evidence type="ECO:0000256" key="5">
    <source>
        <dbReference type="ARBA" id="ARBA00022490"/>
    </source>
</evidence>
<dbReference type="PROSITE" id="PS51061">
    <property type="entry name" value="R3H"/>
    <property type="match status" value="1"/>
</dbReference>
<dbReference type="InterPro" id="IPR051189">
    <property type="entry name" value="Splicing_assoc_domain"/>
</dbReference>
<feature type="compositionally biased region" description="Basic and acidic residues" evidence="9">
    <location>
        <begin position="454"/>
        <end position="463"/>
    </location>
</feature>
<proteinExistence type="inferred from homology"/>
<dbReference type="InterPro" id="IPR034082">
    <property type="entry name" value="R3H_G-patch"/>
</dbReference>
<dbReference type="InterPro" id="IPR036867">
    <property type="entry name" value="R3H_dom_sf"/>
</dbReference>
<evidence type="ECO:0000259" key="10">
    <source>
        <dbReference type="PROSITE" id="PS50174"/>
    </source>
</evidence>
<dbReference type="AlphaFoldDB" id="A0A6A6H7K2"/>
<dbReference type="Proteomes" id="UP000800092">
    <property type="component" value="Unassembled WGS sequence"/>
</dbReference>
<dbReference type="SMART" id="SM00393">
    <property type="entry name" value="R3H"/>
    <property type="match status" value="1"/>
</dbReference>
<gene>
    <name evidence="12" type="ORF">EV356DRAFT_577278</name>
</gene>
<dbReference type="SUPFAM" id="SSF82708">
    <property type="entry name" value="R3H domain"/>
    <property type="match status" value="1"/>
</dbReference>
<dbReference type="CDD" id="cd02646">
    <property type="entry name" value="R3H_G-patch"/>
    <property type="match status" value="1"/>
</dbReference>
<feature type="region of interest" description="Disordered" evidence="9">
    <location>
        <begin position="443"/>
        <end position="501"/>
    </location>
</feature>
<feature type="compositionally biased region" description="Basic residues" evidence="9">
    <location>
        <begin position="275"/>
        <end position="284"/>
    </location>
</feature>
<evidence type="ECO:0000256" key="3">
    <source>
        <dbReference type="ARBA" id="ARBA00010306"/>
    </source>
</evidence>
<feature type="region of interest" description="Disordered" evidence="9">
    <location>
        <begin position="1"/>
        <end position="70"/>
    </location>
</feature>
<protein>
    <recommendedName>
        <fullName evidence="4">Protein SQS1</fullName>
    </recommendedName>
</protein>
<dbReference type="EMBL" id="ML991804">
    <property type="protein sequence ID" value="KAF2233670.1"/>
    <property type="molecule type" value="Genomic_DNA"/>
</dbReference>
<dbReference type="PROSITE" id="PS50174">
    <property type="entry name" value="G_PATCH"/>
    <property type="match status" value="1"/>
</dbReference>
<dbReference type="OrthoDB" id="21470at2759"/>
<sequence length="718" mass="78825">MARSKHGKPPHGKNGGRGGRKNPHRRNFSDASSWSNPTTAVASEPTSGFSLRDTAVNTGRRDNLVQSSERLWRRPVVFVSPIENALPPPLIEIEDTSRTEACPPKSDNAPSEDVPSAALASMNLLAELMGTTDLTNTKEMPTPVIQSGIGESSGLDRYTAQPGFMSGEVGSGAKPGLGSSIPGLRCSSPTPSNSSEEVIVFTGRNPAKASNTEQTPHNSAAPRQPLAMLEADHAGDRSGAAAGGLLAQNSPPQVTLPEWNDVGRDWVHRDEKASRRSKKARKRQNRDLLGLDPDSMDDYISNLVENNNDDVLRQRVFTGTRPLSLDDGLDNFVLDASHPPLLEWDPKTEDGRDEGAEDAEDNEDEVDEEDDSESEDDDDDDDDMGRLSDEEDLIERRKARMTDEQIARILSKQEELGMGSADIVLFDDLDDDDGDEFEKYVYGSGYGPGHGVHARAEGNARDKKSGKKGPSVEQQQYGDFDLMDFEPPSVPQSSRRRGLDEAASWLDPDLRETMLNAWGADREKKRLKKAERQRLRKLGLLGRKKGKVNLAAKYPQGISKQQIMNEIRDFLSSPHQSLPFPPMDKDERRQLHQAATAFKLKSKSVGSGASRFPVLIRTSKTVAIDDDTAFAHADNRYDQPLRRGVKKDRSRKPNAMSKATYMDGDIVGSSAPELGADNKGRAMMEKMGWTHGMALGLKNEGILHPIEHRVKNSKAGLA</sequence>
<organism evidence="12 13">
    <name type="scientific">Viridothelium virens</name>
    <name type="common">Speckled blister lichen</name>
    <name type="synonym">Trypethelium virens</name>
    <dbReference type="NCBI Taxonomy" id="1048519"/>
    <lineage>
        <taxon>Eukaryota</taxon>
        <taxon>Fungi</taxon>
        <taxon>Dikarya</taxon>
        <taxon>Ascomycota</taxon>
        <taxon>Pezizomycotina</taxon>
        <taxon>Dothideomycetes</taxon>
        <taxon>Dothideomycetes incertae sedis</taxon>
        <taxon>Trypetheliales</taxon>
        <taxon>Trypetheliaceae</taxon>
        <taxon>Viridothelium</taxon>
    </lineage>
</organism>
<evidence type="ECO:0000256" key="4">
    <source>
        <dbReference type="ARBA" id="ARBA00018964"/>
    </source>
</evidence>
<evidence type="ECO:0000256" key="7">
    <source>
        <dbReference type="ARBA" id="ARBA00023187"/>
    </source>
</evidence>
<evidence type="ECO:0000313" key="12">
    <source>
        <dbReference type="EMBL" id="KAF2233670.1"/>
    </source>
</evidence>
<dbReference type="Gene3D" id="3.30.1370.50">
    <property type="entry name" value="R3H-like domain"/>
    <property type="match status" value="1"/>
</dbReference>
<dbReference type="GO" id="GO:0006397">
    <property type="term" value="P:mRNA processing"/>
    <property type="evidence" value="ECO:0007669"/>
    <property type="project" value="UniProtKB-KW"/>
</dbReference>
<dbReference type="GO" id="GO:0005737">
    <property type="term" value="C:cytoplasm"/>
    <property type="evidence" value="ECO:0007669"/>
    <property type="project" value="UniProtKB-SubCell"/>
</dbReference>
<feature type="compositionally biased region" description="Basic and acidic residues" evidence="9">
    <location>
        <begin position="344"/>
        <end position="354"/>
    </location>
</feature>
<dbReference type="Pfam" id="PF01424">
    <property type="entry name" value="R3H"/>
    <property type="match status" value="1"/>
</dbReference>
<evidence type="ECO:0000256" key="6">
    <source>
        <dbReference type="ARBA" id="ARBA00022664"/>
    </source>
</evidence>
<keyword evidence="6" id="KW-0507">mRNA processing</keyword>
<name>A0A6A6H7K2_VIRVR</name>
<dbReference type="InterPro" id="IPR000467">
    <property type="entry name" value="G_patch_dom"/>
</dbReference>
<feature type="compositionally biased region" description="Acidic residues" evidence="9">
    <location>
        <begin position="355"/>
        <end position="383"/>
    </location>
</feature>
<feature type="region of interest" description="Disordered" evidence="9">
    <location>
        <begin position="237"/>
        <end position="258"/>
    </location>
</feature>
<keyword evidence="13" id="KW-1185">Reference proteome</keyword>
<evidence type="ECO:0000259" key="11">
    <source>
        <dbReference type="PROSITE" id="PS51061"/>
    </source>
</evidence>
<comment type="similarity">
    <text evidence="3">Belongs to the SQS1 family.</text>
</comment>
<feature type="domain" description="R3H" evidence="11">
    <location>
        <begin position="557"/>
        <end position="619"/>
    </location>
</feature>
<keyword evidence="5" id="KW-0963">Cytoplasm</keyword>
<dbReference type="GO" id="GO:0008380">
    <property type="term" value="P:RNA splicing"/>
    <property type="evidence" value="ECO:0007669"/>
    <property type="project" value="UniProtKB-KW"/>
</dbReference>
<reference evidence="12" key="1">
    <citation type="journal article" date="2020" name="Stud. Mycol.">
        <title>101 Dothideomycetes genomes: a test case for predicting lifestyles and emergence of pathogens.</title>
        <authorList>
            <person name="Haridas S."/>
            <person name="Albert R."/>
            <person name="Binder M."/>
            <person name="Bloem J."/>
            <person name="Labutti K."/>
            <person name="Salamov A."/>
            <person name="Andreopoulos B."/>
            <person name="Baker S."/>
            <person name="Barry K."/>
            <person name="Bills G."/>
            <person name="Bluhm B."/>
            <person name="Cannon C."/>
            <person name="Castanera R."/>
            <person name="Culley D."/>
            <person name="Daum C."/>
            <person name="Ezra D."/>
            <person name="Gonzalez J."/>
            <person name="Henrissat B."/>
            <person name="Kuo A."/>
            <person name="Liang C."/>
            <person name="Lipzen A."/>
            <person name="Lutzoni F."/>
            <person name="Magnuson J."/>
            <person name="Mondo S."/>
            <person name="Nolan M."/>
            <person name="Ohm R."/>
            <person name="Pangilinan J."/>
            <person name="Park H.-J."/>
            <person name="Ramirez L."/>
            <person name="Alfaro M."/>
            <person name="Sun H."/>
            <person name="Tritt A."/>
            <person name="Yoshinaga Y."/>
            <person name="Zwiers L.-H."/>
            <person name="Turgeon B."/>
            <person name="Goodwin S."/>
            <person name="Spatafora J."/>
            <person name="Crous P."/>
            <person name="Grigoriev I."/>
        </authorList>
    </citation>
    <scope>NUCLEOTIDE SEQUENCE</scope>
    <source>
        <strain evidence="12">Tuck. ex Michener</strain>
    </source>
</reference>
<keyword evidence="8" id="KW-0539">Nucleus</keyword>
<feature type="compositionally biased region" description="Polar residues" evidence="9">
    <location>
        <begin position="29"/>
        <end position="49"/>
    </location>
</feature>
<accession>A0A6A6H7K2</accession>
<feature type="domain" description="G-patch" evidence="10">
    <location>
        <begin position="676"/>
        <end position="718"/>
    </location>
</feature>
<evidence type="ECO:0000256" key="2">
    <source>
        <dbReference type="ARBA" id="ARBA00004496"/>
    </source>
</evidence>
<feature type="region of interest" description="Disordered" evidence="9">
    <location>
        <begin position="270"/>
        <end position="296"/>
    </location>
</feature>
<dbReference type="SMART" id="SM00443">
    <property type="entry name" value="G_patch"/>
    <property type="match status" value="1"/>
</dbReference>
<dbReference type="GO" id="GO:0005634">
    <property type="term" value="C:nucleus"/>
    <property type="evidence" value="ECO:0007669"/>
    <property type="project" value="UniProtKB-SubCell"/>
</dbReference>
<keyword evidence="7" id="KW-0508">mRNA splicing</keyword>
<dbReference type="Pfam" id="PF01585">
    <property type="entry name" value="G-patch"/>
    <property type="match status" value="1"/>
</dbReference>
<evidence type="ECO:0000256" key="9">
    <source>
        <dbReference type="SAM" id="MobiDB-lite"/>
    </source>
</evidence>
<evidence type="ECO:0000256" key="8">
    <source>
        <dbReference type="ARBA" id="ARBA00023242"/>
    </source>
</evidence>
<dbReference type="PANTHER" id="PTHR14195">
    <property type="entry name" value="G PATCH DOMAIN CONTAINING PROTEIN 2"/>
    <property type="match status" value="1"/>
</dbReference>
<dbReference type="GO" id="GO:0003676">
    <property type="term" value="F:nucleic acid binding"/>
    <property type="evidence" value="ECO:0007669"/>
    <property type="project" value="UniProtKB-UniRule"/>
</dbReference>
<evidence type="ECO:0000313" key="13">
    <source>
        <dbReference type="Proteomes" id="UP000800092"/>
    </source>
</evidence>
<feature type="compositionally biased region" description="Basic and acidic residues" evidence="9">
    <location>
        <begin position="384"/>
        <end position="405"/>
    </location>
</feature>
<feature type="compositionally biased region" description="Basic residues" evidence="9">
    <location>
        <begin position="1"/>
        <end position="11"/>
    </location>
</feature>
<dbReference type="InterPro" id="IPR001374">
    <property type="entry name" value="R3H_dom"/>
</dbReference>
<feature type="region of interest" description="Disordered" evidence="9">
    <location>
        <begin position="337"/>
        <end position="405"/>
    </location>
</feature>
<comment type="subcellular location">
    <subcellularLocation>
        <location evidence="2">Cytoplasm</location>
    </subcellularLocation>
    <subcellularLocation>
        <location evidence="1">Nucleus</location>
    </subcellularLocation>
</comment>